<keyword evidence="1 5" id="KW-0812">Transmembrane</keyword>
<feature type="transmembrane region" description="Helical" evidence="5">
    <location>
        <begin position="156"/>
        <end position="178"/>
    </location>
</feature>
<gene>
    <name evidence="7" type="ORF">SAMN02745911_0424</name>
</gene>
<organism evidence="7 8">
    <name type="scientific">Aureimonas altamirensis DSM 21988</name>
    <dbReference type="NCBI Taxonomy" id="1121026"/>
    <lineage>
        <taxon>Bacteria</taxon>
        <taxon>Pseudomonadati</taxon>
        <taxon>Pseudomonadota</taxon>
        <taxon>Alphaproteobacteria</taxon>
        <taxon>Hyphomicrobiales</taxon>
        <taxon>Aurantimonadaceae</taxon>
        <taxon>Aureimonas</taxon>
    </lineage>
</organism>
<feature type="domain" description="Major facilitator superfamily (MFS) profile" evidence="6">
    <location>
        <begin position="199"/>
        <end position="439"/>
    </location>
</feature>
<feature type="transmembrane region" description="Helical" evidence="5">
    <location>
        <begin position="42"/>
        <end position="61"/>
    </location>
</feature>
<evidence type="ECO:0000313" key="8">
    <source>
        <dbReference type="Proteomes" id="UP000184290"/>
    </source>
</evidence>
<dbReference type="PANTHER" id="PTHR23521">
    <property type="entry name" value="TRANSPORTER MFS SUPERFAMILY"/>
    <property type="match status" value="1"/>
</dbReference>
<keyword evidence="8" id="KW-1185">Reference proteome</keyword>
<evidence type="ECO:0000256" key="5">
    <source>
        <dbReference type="SAM" id="Phobius"/>
    </source>
</evidence>
<evidence type="ECO:0000256" key="4">
    <source>
        <dbReference type="SAM" id="MobiDB-lite"/>
    </source>
</evidence>
<name>A0ABY1I302_9HYPH</name>
<feature type="transmembrane region" description="Helical" evidence="5">
    <location>
        <begin position="354"/>
        <end position="373"/>
    </location>
</feature>
<dbReference type="PANTHER" id="PTHR23521:SF3">
    <property type="entry name" value="MFS TRANSPORTER"/>
    <property type="match status" value="1"/>
</dbReference>
<evidence type="ECO:0000256" key="3">
    <source>
        <dbReference type="ARBA" id="ARBA00023136"/>
    </source>
</evidence>
<feature type="transmembrane region" description="Helical" evidence="5">
    <location>
        <begin position="330"/>
        <end position="348"/>
    </location>
</feature>
<dbReference type="InterPro" id="IPR020846">
    <property type="entry name" value="MFS_dom"/>
</dbReference>
<evidence type="ECO:0000259" key="6">
    <source>
        <dbReference type="PROSITE" id="PS50850"/>
    </source>
</evidence>
<feature type="region of interest" description="Disordered" evidence="4">
    <location>
        <begin position="416"/>
        <end position="439"/>
    </location>
</feature>
<keyword evidence="3 5" id="KW-0472">Membrane</keyword>
<feature type="transmembrane region" description="Helical" evidence="5">
    <location>
        <begin position="265"/>
        <end position="283"/>
    </location>
</feature>
<feature type="transmembrane region" description="Helical" evidence="5">
    <location>
        <begin position="230"/>
        <end position="253"/>
    </location>
</feature>
<evidence type="ECO:0000256" key="2">
    <source>
        <dbReference type="ARBA" id="ARBA00022989"/>
    </source>
</evidence>
<feature type="transmembrane region" description="Helical" evidence="5">
    <location>
        <begin position="73"/>
        <end position="92"/>
    </location>
</feature>
<keyword evidence="2 5" id="KW-1133">Transmembrane helix</keyword>
<dbReference type="InterPro" id="IPR036259">
    <property type="entry name" value="MFS_trans_sf"/>
</dbReference>
<dbReference type="Gene3D" id="1.20.1250.20">
    <property type="entry name" value="MFS general substrate transporter like domains"/>
    <property type="match status" value="2"/>
</dbReference>
<feature type="transmembrane region" description="Helical" evidence="5">
    <location>
        <begin position="131"/>
        <end position="150"/>
    </location>
</feature>
<feature type="transmembrane region" description="Helical" evidence="5">
    <location>
        <begin position="98"/>
        <end position="119"/>
    </location>
</feature>
<protein>
    <submittedName>
        <fullName evidence="7">Predicted arabinose efflux permease, MFS family</fullName>
    </submittedName>
</protein>
<accession>A0ABY1I302</accession>
<evidence type="ECO:0000256" key="1">
    <source>
        <dbReference type="ARBA" id="ARBA00022692"/>
    </source>
</evidence>
<dbReference type="Proteomes" id="UP000184290">
    <property type="component" value="Unassembled WGS sequence"/>
</dbReference>
<proteinExistence type="predicted"/>
<feature type="transmembrane region" description="Helical" evidence="5">
    <location>
        <begin position="289"/>
        <end position="309"/>
    </location>
</feature>
<evidence type="ECO:0000313" key="7">
    <source>
        <dbReference type="EMBL" id="SHI52686.1"/>
    </source>
</evidence>
<reference evidence="7 8" key="1">
    <citation type="submission" date="2016-11" db="EMBL/GenBank/DDBJ databases">
        <authorList>
            <person name="Varghese N."/>
            <person name="Submissions S."/>
        </authorList>
    </citation>
    <scope>NUCLEOTIDE SEQUENCE [LARGE SCALE GENOMIC DNA]</scope>
    <source>
        <strain evidence="7 8">DSM 21988</strain>
    </source>
</reference>
<sequence length="439" mass="46641">MRAQLLPIISLLTSTFFLMAGAGLQGILLPVRGSLENWSPYQIGWLGTGYAIFFTVGCLIAPRVVRSAGHVRTFCSLAALLAIAILLHAMIVSPIGWILLRGVSGFALAGSYMIIESWLNERVTNESRGRIFSLYMMISMAAMMSGQYVLPLSNPLLAIPFMLCAIFFCLAVIPNALSRAQSPKPLTQVRLDLPALFRNSPAAAVGVFLAGVLAGAWSNMAPVFGTELGFSTASIATLLVATMAGGMVFQYPLGRLSDRIDRRMVMTGIGAMGVVVATAAIGISSTTPAVLFFFAFLLGGMIYPAYSLAVAHANDFADAADFVKISGGMLILYGVGTMGGPLFAAFLMENYGAMGIFVATGSAHAAYAAYTLYRTTRRQSLPAEIRDDFQSTPLARTQTPATFALDPRAEVANEIATAQHDDEEGFPPEAGPTVRETAG</sequence>
<dbReference type="RefSeq" id="WP_073468969.1">
    <property type="nucleotide sequence ID" value="NZ_FQZC01000001.1"/>
</dbReference>
<comment type="caution">
    <text evidence="7">The sequence shown here is derived from an EMBL/GenBank/DDBJ whole genome shotgun (WGS) entry which is preliminary data.</text>
</comment>
<dbReference type="CDD" id="cd17477">
    <property type="entry name" value="MFS_YcaD_like"/>
    <property type="match status" value="1"/>
</dbReference>
<feature type="transmembrane region" description="Helical" evidence="5">
    <location>
        <begin position="199"/>
        <end position="218"/>
    </location>
</feature>
<dbReference type="SUPFAM" id="SSF103473">
    <property type="entry name" value="MFS general substrate transporter"/>
    <property type="match status" value="1"/>
</dbReference>
<dbReference type="Pfam" id="PF07690">
    <property type="entry name" value="MFS_1"/>
    <property type="match status" value="1"/>
</dbReference>
<dbReference type="EMBL" id="FQZC01000001">
    <property type="protein sequence ID" value="SHI52686.1"/>
    <property type="molecule type" value="Genomic_DNA"/>
</dbReference>
<dbReference type="InterPro" id="IPR011701">
    <property type="entry name" value="MFS"/>
</dbReference>
<dbReference type="InterPro" id="IPR047200">
    <property type="entry name" value="MFS_YcaD-like"/>
</dbReference>
<dbReference type="PROSITE" id="PS50850">
    <property type="entry name" value="MFS"/>
    <property type="match status" value="1"/>
</dbReference>